<dbReference type="Proteomes" id="UP001220610">
    <property type="component" value="Chromosome"/>
</dbReference>
<evidence type="ECO:0000313" key="3">
    <source>
        <dbReference type="Proteomes" id="UP001220610"/>
    </source>
</evidence>
<protein>
    <submittedName>
        <fullName evidence="2">Glutaminyl-peptide cyclotransferase</fullName>
    </submittedName>
</protein>
<name>A0AAJ6BG65_9BACT</name>
<organism evidence="2 3">
    <name type="scientific">Candidatus Pseudobacter hemicellulosilyticus</name>
    <dbReference type="NCBI Taxonomy" id="3121375"/>
    <lineage>
        <taxon>Bacteria</taxon>
        <taxon>Pseudomonadati</taxon>
        <taxon>Bacteroidota</taxon>
        <taxon>Chitinophagia</taxon>
        <taxon>Chitinophagales</taxon>
        <taxon>Chitinophagaceae</taxon>
        <taxon>Pseudobacter</taxon>
    </lineage>
</organism>
<evidence type="ECO:0000313" key="2">
    <source>
        <dbReference type="EMBL" id="WEK34972.1"/>
    </source>
</evidence>
<accession>A0AAJ6BG65</accession>
<evidence type="ECO:0000256" key="1">
    <source>
        <dbReference type="SAM" id="SignalP"/>
    </source>
</evidence>
<dbReference type="AlphaFoldDB" id="A0AAJ6BG65"/>
<feature type="signal peptide" evidence="1">
    <location>
        <begin position="1"/>
        <end position="19"/>
    </location>
</feature>
<feature type="chain" id="PRO_5042507529" evidence="1">
    <location>
        <begin position="20"/>
        <end position="268"/>
    </location>
</feature>
<dbReference type="EMBL" id="CP119311">
    <property type="protein sequence ID" value="WEK34972.1"/>
    <property type="molecule type" value="Genomic_DNA"/>
</dbReference>
<sequence length="268" mass="29790">MKFHLLVPLLLICCIACNSGDEQEAPASPVASTPAIQHSLLNAYPHNTDHFTEGLLIHDGKLFESTGSPSKGDRSIIGYYDLATGKFDTKIELKDPQYFGEGIVFLNNKLYQLTYKNQTGFIYDAKTFKQTGTFKFANKEGWGMTTDGQHLIMSDGTDGLTYLDPADQQPVKTLKVTENGIARDSLNELEYIKGYIYANIWLNNSIVKIDPANGQVIGKADLTALVLRASMKYPEAEALNGIAYDSVNDKLYVTGKNWPEIYQIRLSE</sequence>
<dbReference type="PANTHER" id="PTHR31270:SF1">
    <property type="entry name" value="GLUTAMINYL-PEPTIDE CYCLOTRANSFERASE"/>
    <property type="match status" value="1"/>
</dbReference>
<reference evidence="2" key="1">
    <citation type="submission" date="2023-03" db="EMBL/GenBank/DDBJ databases">
        <title>Andean soil-derived lignocellulolytic bacterial consortium as a source of novel taxa and putative plastic-active enzymes.</title>
        <authorList>
            <person name="Diaz-Garcia L."/>
            <person name="Chuvochina M."/>
            <person name="Feuerriegel G."/>
            <person name="Bunk B."/>
            <person name="Sproer C."/>
            <person name="Streit W.R."/>
            <person name="Rodriguez L.M."/>
            <person name="Overmann J."/>
            <person name="Jimenez D.J."/>
        </authorList>
    </citation>
    <scope>NUCLEOTIDE SEQUENCE</scope>
    <source>
        <strain evidence="2">MAG 7</strain>
    </source>
</reference>
<dbReference type="SUPFAM" id="SSF63825">
    <property type="entry name" value="YWTD domain"/>
    <property type="match status" value="1"/>
</dbReference>
<dbReference type="PANTHER" id="PTHR31270">
    <property type="entry name" value="GLUTAMINYL-PEPTIDE CYCLOTRANSFERASE"/>
    <property type="match status" value="1"/>
</dbReference>
<dbReference type="Pfam" id="PF05096">
    <property type="entry name" value="Glu_cyclase_2"/>
    <property type="match status" value="1"/>
</dbReference>
<proteinExistence type="predicted"/>
<keyword evidence="1" id="KW-0732">Signal</keyword>
<dbReference type="GO" id="GO:0016603">
    <property type="term" value="F:glutaminyl-peptide cyclotransferase activity"/>
    <property type="evidence" value="ECO:0007669"/>
    <property type="project" value="InterPro"/>
</dbReference>
<dbReference type="InterPro" id="IPR015943">
    <property type="entry name" value="WD40/YVTN_repeat-like_dom_sf"/>
</dbReference>
<gene>
    <name evidence="2" type="ORF">P0Y53_20990</name>
</gene>
<dbReference type="InterPro" id="IPR007788">
    <property type="entry name" value="QCT"/>
</dbReference>
<dbReference type="Gene3D" id="2.130.10.10">
    <property type="entry name" value="YVTN repeat-like/Quinoprotein amine dehydrogenase"/>
    <property type="match status" value="1"/>
</dbReference>